<sequence length="114" mass="12700">MNIPADKKRIAYCGLYCGACRRLLNGKCPGCADNAKATWCKVRSCCISNGIASCADCKTVGHQRCKLFNNFMAKLFGVLFNSDRAKCIERIKEVGYLAYAVEMADSRMQTLKRK</sequence>
<organism evidence="1 2">
    <name type="scientific">Acetobacteroides hydrogenigenes</name>
    <dbReference type="NCBI Taxonomy" id="979970"/>
    <lineage>
        <taxon>Bacteria</taxon>
        <taxon>Pseudomonadati</taxon>
        <taxon>Bacteroidota</taxon>
        <taxon>Bacteroidia</taxon>
        <taxon>Bacteroidales</taxon>
        <taxon>Rikenellaceae</taxon>
        <taxon>Acetobacteroides</taxon>
    </lineage>
</organism>
<evidence type="ECO:0000313" key="2">
    <source>
        <dbReference type="Proteomes" id="UP000294830"/>
    </source>
</evidence>
<keyword evidence="2" id="KW-1185">Reference proteome</keyword>
<dbReference type="RefSeq" id="WP_131840328.1">
    <property type="nucleotide sequence ID" value="NZ_SLWB01000017.1"/>
</dbReference>
<dbReference type="EMBL" id="SLWB01000017">
    <property type="protein sequence ID" value="TCN62926.1"/>
    <property type="molecule type" value="Genomic_DNA"/>
</dbReference>
<dbReference type="AlphaFoldDB" id="A0A4R2E7Y2"/>
<proteinExistence type="predicted"/>
<protein>
    <recommendedName>
        <fullName evidence="3">DUF3795 domain-containing protein</fullName>
    </recommendedName>
</protein>
<dbReference type="Proteomes" id="UP000294830">
    <property type="component" value="Unassembled WGS sequence"/>
</dbReference>
<gene>
    <name evidence="1" type="ORF">CLV25_11765</name>
</gene>
<evidence type="ECO:0000313" key="1">
    <source>
        <dbReference type="EMBL" id="TCN62926.1"/>
    </source>
</evidence>
<accession>A0A4R2E7Y2</accession>
<dbReference type="OrthoDB" id="1071806at2"/>
<reference evidence="1 2" key="1">
    <citation type="submission" date="2019-03" db="EMBL/GenBank/DDBJ databases">
        <title>Genomic Encyclopedia of Archaeal and Bacterial Type Strains, Phase II (KMG-II): from individual species to whole genera.</title>
        <authorList>
            <person name="Goeker M."/>
        </authorList>
    </citation>
    <scope>NUCLEOTIDE SEQUENCE [LARGE SCALE GENOMIC DNA]</scope>
    <source>
        <strain evidence="1 2">RL-C</strain>
    </source>
</reference>
<comment type="caution">
    <text evidence="1">The sequence shown here is derived from an EMBL/GenBank/DDBJ whole genome shotgun (WGS) entry which is preliminary data.</text>
</comment>
<name>A0A4R2E7Y2_9BACT</name>
<evidence type="ECO:0008006" key="3">
    <source>
        <dbReference type="Google" id="ProtNLM"/>
    </source>
</evidence>